<evidence type="ECO:0000256" key="3">
    <source>
        <dbReference type="ARBA" id="ARBA00022679"/>
    </source>
</evidence>
<accession>Q097G8</accession>
<dbReference type="GO" id="GO:0005524">
    <property type="term" value="F:ATP binding"/>
    <property type="evidence" value="ECO:0007669"/>
    <property type="project" value="UniProtKB-UniRule"/>
</dbReference>
<keyword evidence="8" id="KW-0812">Transmembrane</keyword>
<dbReference type="GO" id="GO:0004674">
    <property type="term" value="F:protein serine/threonine kinase activity"/>
    <property type="evidence" value="ECO:0007669"/>
    <property type="project" value="UniProtKB-EC"/>
</dbReference>
<dbReference type="EC" id="2.7.11.1" evidence="2"/>
<name>Q097G8_STIAD</name>
<comment type="similarity">
    <text evidence="1">Belongs to the protein kinase superfamily. NEK Ser/Thr protein kinase family. NIMA subfamily.</text>
</comment>
<evidence type="ECO:0000313" key="11">
    <source>
        <dbReference type="Proteomes" id="UP000032702"/>
    </source>
</evidence>
<keyword evidence="8" id="KW-0472">Membrane</keyword>
<dbReference type="InterPro" id="IPR011009">
    <property type="entry name" value="Kinase-like_dom_sf"/>
</dbReference>
<organism evidence="10 11">
    <name type="scientific">Stigmatella aurantiaca (strain DW4/3-1)</name>
    <dbReference type="NCBI Taxonomy" id="378806"/>
    <lineage>
        <taxon>Bacteria</taxon>
        <taxon>Pseudomonadati</taxon>
        <taxon>Myxococcota</taxon>
        <taxon>Myxococcia</taxon>
        <taxon>Myxococcales</taxon>
        <taxon>Cystobacterineae</taxon>
        <taxon>Archangiaceae</taxon>
        <taxon>Stigmatella</taxon>
    </lineage>
</organism>
<comment type="caution">
    <text evidence="10">The sequence shown here is derived from an EMBL/GenBank/DDBJ whole genome shotgun (WGS) entry which is preliminary data.</text>
</comment>
<keyword evidence="3" id="KW-0808">Transferase</keyword>
<dbReference type="Proteomes" id="UP000032702">
    <property type="component" value="Unassembled WGS sequence"/>
</dbReference>
<evidence type="ECO:0000256" key="4">
    <source>
        <dbReference type="ARBA" id="ARBA00022741"/>
    </source>
</evidence>
<dbReference type="InterPro" id="IPR017441">
    <property type="entry name" value="Protein_kinase_ATP_BS"/>
</dbReference>
<dbReference type="PANTHER" id="PTHR43671">
    <property type="entry name" value="SERINE/THREONINE-PROTEIN KINASE NEK"/>
    <property type="match status" value="1"/>
</dbReference>
<evidence type="ECO:0000256" key="8">
    <source>
        <dbReference type="SAM" id="Phobius"/>
    </source>
</evidence>
<gene>
    <name evidence="10" type="ORF">STIAU_2292</name>
</gene>
<evidence type="ECO:0000259" key="9">
    <source>
        <dbReference type="PROSITE" id="PS50011"/>
    </source>
</evidence>
<dbReference type="InterPro" id="IPR008271">
    <property type="entry name" value="Ser/Thr_kinase_AS"/>
</dbReference>
<dbReference type="PROSITE" id="PS50011">
    <property type="entry name" value="PROTEIN_KINASE_DOM"/>
    <property type="match status" value="1"/>
</dbReference>
<reference evidence="10 11" key="1">
    <citation type="submission" date="2006-04" db="EMBL/GenBank/DDBJ databases">
        <authorList>
            <person name="Nierman W.C."/>
        </authorList>
    </citation>
    <scope>NUCLEOTIDE SEQUENCE [LARGE SCALE GENOMIC DNA]</scope>
    <source>
        <strain evidence="10 11">DW4/3-1</strain>
    </source>
</reference>
<evidence type="ECO:0000256" key="5">
    <source>
        <dbReference type="ARBA" id="ARBA00022777"/>
    </source>
</evidence>
<dbReference type="CDD" id="cd14014">
    <property type="entry name" value="STKc_PknB_like"/>
    <property type="match status" value="1"/>
</dbReference>
<dbReference type="RefSeq" id="WP_002612589.1">
    <property type="nucleotide sequence ID" value="NZ_AAMD01000025.1"/>
</dbReference>
<keyword evidence="4 7" id="KW-0547">Nucleotide-binding</keyword>
<dbReference type="Pfam" id="PF00069">
    <property type="entry name" value="Pkinase"/>
    <property type="match status" value="1"/>
</dbReference>
<keyword evidence="6 7" id="KW-0067">ATP-binding</keyword>
<keyword evidence="5 10" id="KW-0418">Kinase</keyword>
<protein>
    <recommendedName>
        <fullName evidence="2">non-specific serine/threonine protein kinase</fullName>
        <ecNumber evidence="2">2.7.11.1</ecNumber>
    </recommendedName>
</protein>
<evidence type="ECO:0000256" key="7">
    <source>
        <dbReference type="PROSITE-ProRule" id="PRU10141"/>
    </source>
</evidence>
<dbReference type="EMBL" id="AAMD01000025">
    <property type="protein sequence ID" value="EAU67909.1"/>
    <property type="molecule type" value="Genomic_DNA"/>
</dbReference>
<evidence type="ECO:0000256" key="6">
    <source>
        <dbReference type="ARBA" id="ARBA00022840"/>
    </source>
</evidence>
<dbReference type="SUPFAM" id="SSF56112">
    <property type="entry name" value="Protein kinase-like (PK-like)"/>
    <property type="match status" value="1"/>
</dbReference>
<dbReference type="InterPro" id="IPR000719">
    <property type="entry name" value="Prot_kinase_dom"/>
</dbReference>
<feature type="binding site" evidence="7">
    <location>
        <position position="69"/>
    </location>
    <ligand>
        <name>ATP</name>
        <dbReference type="ChEBI" id="CHEBI:30616"/>
    </ligand>
</feature>
<evidence type="ECO:0000313" key="10">
    <source>
        <dbReference type="EMBL" id="EAU67909.1"/>
    </source>
</evidence>
<dbReference type="AlphaFoldDB" id="Q097G8"/>
<evidence type="ECO:0000256" key="1">
    <source>
        <dbReference type="ARBA" id="ARBA00010886"/>
    </source>
</evidence>
<dbReference type="PANTHER" id="PTHR43671:SF13">
    <property type="entry name" value="SERINE_THREONINE-PROTEIN KINASE NEK2"/>
    <property type="match status" value="1"/>
</dbReference>
<feature type="transmembrane region" description="Helical" evidence="8">
    <location>
        <begin position="327"/>
        <end position="346"/>
    </location>
</feature>
<keyword evidence="8" id="KW-1133">Transmembrane helix</keyword>
<dbReference type="Gene3D" id="1.10.510.10">
    <property type="entry name" value="Transferase(Phosphotransferase) domain 1"/>
    <property type="match status" value="1"/>
</dbReference>
<sequence>MTEGVGCGKLEVTRCPCEPLMDPALPENLPPGTLLGPWRLIGRVGRGAYGAVYRAVRAGQEHAGTVALKLSLYSLEGRFEREAEVLSRVRHPGVPRLLGRGEWVGGPWRVTYPYLVMDWVEGKSLYGWARERPPNSSQVLCLLGRLCRALQAVHETHCLHRDVKGDNILVGLGGEAFLVDFGCGTYPEASPLTDSPLAPGTLLYRSPQALRHQWMHRRDGEHYKAGPEDDVYALGVAAYRLVTGVYPPPGTDLEARQGMRRGARPMRQPPHVLVHQVSPELSALIERMLADTPAERGSARELADAFEAAVGRRPKRIMRLDSSRARAPIWAALAGAALVGLVIWMATWRSPEGAWRTFPQGGQAEAGTVGVADASMTLEALSAAACHGVDEPRGSLAWEMPKQPLTGQKRPPCNPRRETEIRSGCWALLKAQPPCEDGGYEWDGKCFLPVPARPRPNTSNYP</sequence>
<dbReference type="Gene3D" id="3.30.200.20">
    <property type="entry name" value="Phosphorylase Kinase, domain 1"/>
    <property type="match status" value="1"/>
</dbReference>
<dbReference type="PROSITE" id="PS00107">
    <property type="entry name" value="PROTEIN_KINASE_ATP"/>
    <property type="match status" value="1"/>
</dbReference>
<dbReference type="SMART" id="SM00220">
    <property type="entry name" value="S_TKc"/>
    <property type="match status" value="1"/>
</dbReference>
<evidence type="ECO:0000256" key="2">
    <source>
        <dbReference type="ARBA" id="ARBA00012513"/>
    </source>
</evidence>
<feature type="domain" description="Protein kinase" evidence="9">
    <location>
        <begin position="38"/>
        <end position="310"/>
    </location>
</feature>
<dbReference type="InterPro" id="IPR050660">
    <property type="entry name" value="NEK_Ser/Thr_kinase"/>
</dbReference>
<dbReference type="PROSITE" id="PS00108">
    <property type="entry name" value="PROTEIN_KINASE_ST"/>
    <property type="match status" value="1"/>
</dbReference>
<proteinExistence type="inferred from homology"/>